<dbReference type="GO" id="GO:0005762">
    <property type="term" value="C:mitochondrial large ribosomal subunit"/>
    <property type="evidence" value="ECO:0007669"/>
    <property type="project" value="TreeGrafter"/>
</dbReference>
<dbReference type="SUPFAM" id="SSF50104">
    <property type="entry name" value="Translation proteins SH3-like domain"/>
    <property type="match status" value="1"/>
</dbReference>
<dbReference type="PRINTS" id="PR00061">
    <property type="entry name" value="RIBOSOMALL19"/>
</dbReference>
<dbReference type="EMBL" id="KY033529">
    <property type="protein sequence ID" value="ART65419.1"/>
    <property type="molecule type" value="Genomic_DNA"/>
</dbReference>
<dbReference type="HAMAP" id="MF_00402">
    <property type="entry name" value="Ribosomal_bL19"/>
    <property type="match status" value="1"/>
</dbReference>
<dbReference type="PANTHER" id="PTHR15680:SF9">
    <property type="entry name" value="LARGE RIBOSOMAL SUBUNIT PROTEIN BL19M"/>
    <property type="match status" value="1"/>
</dbReference>
<dbReference type="Gene3D" id="2.30.30.790">
    <property type="match status" value="1"/>
</dbReference>
<evidence type="ECO:0000256" key="3">
    <source>
        <dbReference type="ARBA" id="ARBA00023274"/>
    </source>
</evidence>
<accession>A0A3G1I8Z8</accession>
<gene>
    <name evidence="4 5" type="primary">rpl19</name>
</gene>
<dbReference type="InterPro" id="IPR038657">
    <property type="entry name" value="Ribosomal_bL19_sf"/>
</dbReference>
<dbReference type="GeneID" id="33350883"/>
<dbReference type="PANTHER" id="PTHR15680">
    <property type="entry name" value="RIBOSOMAL PROTEIN L19"/>
    <property type="match status" value="1"/>
</dbReference>
<dbReference type="GO" id="GO:0006412">
    <property type="term" value="P:translation"/>
    <property type="evidence" value="ECO:0007669"/>
    <property type="project" value="UniProtKB-UniRule"/>
</dbReference>
<dbReference type="Pfam" id="PF01245">
    <property type="entry name" value="Ribosomal_L19"/>
    <property type="match status" value="1"/>
</dbReference>
<sequence length="122" mass="14241">MNFFTENYQGTIQQIENKYIKSDVPTIHIGDTIRIGILIQEGSKERIQYAEGVVISKHNNNLNTTINIRKVLQGVGVERIYLIHSPRIQTIQIIRHSKVRRAKLYYLRGRSGKATRLKQKFY</sequence>
<comment type="similarity">
    <text evidence="1 4">Belongs to the bacterial ribosomal protein bL19 family.</text>
</comment>
<evidence type="ECO:0000256" key="1">
    <source>
        <dbReference type="ARBA" id="ARBA00005781"/>
    </source>
</evidence>
<dbReference type="NCBIfam" id="TIGR01024">
    <property type="entry name" value="rplS_bact"/>
    <property type="match status" value="1"/>
</dbReference>
<name>A0A3G1I8Z8_9FLOR</name>
<protein>
    <recommendedName>
        <fullName evidence="4">Large ribosomal subunit protein bL19c</fullName>
    </recommendedName>
</protein>
<dbReference type="PROSITE" id="PS01015">
    <property type="entry name" value="RIBOSOMAL_L19"/>
    <property type="match status" value="1"/>
</dbReference>
<evidence type="ECO:0000313" key="5">
    <source>
        <dbReference type="EMBL" id="ART65419.1"/>
    </source>
</evidence>
<comment type="subcellular location">
    <subcellularLocation>
        <location evidence="4">Plastid</location>
        <location evidence="4">Chloroplast</location>
    </subcellularLocation>
</comment>
<keyword evidence="5" id="KW-0150">Chloroplast</keyword>
<organism evidence="5">
    <name type="scientific">Sheathia arcuata</name>
    <dbReference type="NCBI Taxonomy" id="340433"/>
    <lineage>
        <taxon>Eukaryota</taxon>
        <taxon>Rhodophyta</taxon>
        <taxon>Florideophyceae</taxon>
        <taxon>Nemaliophycidae</taxon>
        <taxon>Batrachospermales</taxon>
        <taxon>Batrachospermaceae</taxon>
        <taxon>Sheathia</taxon>
    </lineage>
</organism>
<dbReference type="RefSeq" id="YP_009390053.1">
    <property type="nucleotide sequence ID" value="NC_035231.1"/>
</dbReference>
<dbReference type="GO" id="GO:0003729">
    <property type="term" value="F:mRNA binding"/>
    <property type="evidence" value="ECO:0007669"/>
    <property type="project" value="UniProtKB-ARBA"/>
</dbReference>
<dbReference type="InterPro" id="IPR001857">
    <property type="entry name" value="Ribosomal_bL19"/>
</dbReference>
<dbReference type="InterPro" id="IPR008991">
    <property type="entry name" value="Translation_prot_SH3-like_sf"/>
</dbReference>
<keyword evidence="3 4" id="KW-0687">Ribonucleoprotein</keyword>
<geneLocation type="chloroplast" evidence="5"/>
<dbReference type="PIRSF" id="PIRSF002191">
    <property type="entry name" value="Ribosomal_L19"/>
    <property type="match status" value="1"/>
</dbReference>
<dbReference type="InterPro" id="IPR018257">
    <property type="entry name" value="Ribosomal_bL19_CS"/>
</dbReference>
<keyword evidence="5" id="KW-0934">Plastid</keyword>
<dbReference type="GO" id="GO:0003735">
    <property type="term" value="F:structural constituent of ribosome"/>
    <property type="evidence" value="ECO:0007669"/>
    <property type="project" value="InterPro"/>
</dbReference>
<evidence type="ECO:0000256" key="4">
    <source>
        <dbReference type="HAMAP-Rule" id="MF_00402"/>
    </source>
</evidence>
<reference evidence="5" key="1">
    <citation type="journal article" date="2017" name="Sci. Rep.">
        <title>Origin and evolutionary history of freshwater Rhodophyta: further insights based on phylogenomic evidence.</title>
        <authorList>
            <person name="Nan F."/>
            <person name="Feng J."/>
            <person name="Lv J."/>
            <person name="Liu Q."/>
            <person name="Fang K."/>
            <person name="Gong C."/>
            <person name="Xie S."/>
        </authorList>
    </citation>
    <scope>NUCLEOTIDE SEQUENCE</scope>
</reference>
<evidence type="ECO:0000256" key="2">
    <source>
        <dbReference type="ARBA" id="ARBA00022980"/>
    </source>
</evidence>
<dbReference type="GO" id="GO:0009507">
    <property type="term" value="C:chloroplast"/>
    <property type="evidence" value="ECO:0007669"/>
    <property type="project" value="UniProtKB-SubCell"/>
</dbReference>
<proteinExistence type="inferred from homology"/>
<dbReference type="AlphaFoldDB" id="A0A3G1I8Z8"/>
<dbReference type="FunFam" id="2.30.30.790:FF:000004">
    <property type="entry name" value="50S ribosomal protein L19, chloroplastic"/>
    <property type="match status" value="1"/>
</dbReference>
<keyword evidence="2 4" id="KW-0689">Ribosomal protein</keyword>